<comment type="similarity">
    <text evidence="1">Belongs to the bacterial sugar transferase family.</text>
</comment>
<dbReference type="OrthoDB" id="9808602at2"/>
<dbReference type="Pfam" id="PF02397">
    <property type="entry name" value="Bac_transf"/>
    <property type="match status" value="1"/>
</dbReference>
<keyword evidence="2" id="KW-0812">Transmembrane</keyword>
<keyword evidence="2" id="KW-0472">Membrane</keyword>
<accession>A0A330LKX7</accession>
<dbReference type="Gene3D" id="3.90.550.10">
    <property type="entry name" value="Spore Coat Polysaccharide Biosynthesis Protein SpsA, Chain A"/>
    <property type="match status" value="1"/>
</dbReference>
<proteinExistence type="inferred from homology"/>
<feature type="transmembrane region" description="Helical" evidence="2">
    <location>
        <begin position="424"/>
        <end position="445"/>
    </location>
</feature>
<dbReference type="SUPFAM" id="SSF53448">
    <property type="entry name" value="Nucleotide-diphospho-sugar transferases"/>
    <property type="match status" value="1"/>
</dbReference>
<name>A0A330LKX7_9GAMM</name>
<feature type="transmembrane region" description="Helical" evidence="2">
    <location>
        <begin position="341"/>
        <end position="360"/>
    </location>
</feature>
<dbReference type="Pfam" id="PF00535">
    <property type="entry name" value="Glycos_transf_2"/>
    <property type="match status" value="1"/>
</dbReference>
<dbReference type="InterPro" id="IPR001173">
    <property type="entry name" value="Glyco_trans_2-like"/>
</dbReference>
<reference evidence="6" key="1">
    <citation type="submission" date="2018-05" db="EMBL/GenBank/DDBJ databases">
        <authorList>
            <person name="Cea G.-C."/>
            <person name="William W."/>
        </authorList>
    </citation>
    <scope>NUCLEOTIDE SEQUENCE [LARGE SCALE GENOMIC DNA]</scope>
    <source>
        <strain evidence="6">DB21MT 5</strain>
    </source>
</reference>
<dbReference type="InterPro" id="IPR029044">
    <property type="entry name" value="Nucleotide-diphossugar_trans"/>
</dbReference>
<feature type="transmembrane region" description="Helical" evidence="2">
    <location>
        <begin position="309"/>
        <end position="329"/>
    </location>
</feature>
<evidence type="ECO:0000259" key="4">
    <source>
        <dbReference type="Pfam" id="PF02397"/>
    </source>
</evidence>
<feature type="domain" description="Glycosyltransferase 2-like" evidence="3">
    <location>
        <begin position="60"/>
        <end position="229"/>
    </location>
</feature>
<evidence type="ECO:0000313" key="6">
    <source>
        <dbReference type="Proteomes" id="UP000250163"/>
    </source>
</evidence>
<dbReference type="GO" id="GO:0016780">
    <property type="term" value="F:phosphotransferase activity, for other substituted phosphate groups"/>
    <property type="evidence" value="ECO:0007669"/>
    <property type="project" value="TreeGrafter"/>
</dbReference>
<feature type="transmembrane region" description="Helical" evidence="2">
    <location>
        <begin position="372"/>
        <end position="391"/>
    </location>
</feature>
<protein>
    <submittedName>
        <fullName evidence="5">Adhesion protein</fullName>
    </submittedName>
</protein>
<dbReference type="KEGG" id="mya:MORIYA_0885"/>
<dbReference type="AlphaFoldDB" id="A0A330LKX7"/>
<sequence>MDWLLFGSIVSINLFIYHHWVYPKFLQYYAKSRPADGRVDTFKSRNYISNDVDRVLPIITIVMPVFNEAKHLGAKLSNLLMLDYPENKLNVVLGFDGCTDDSVAIAKGYLKQYQLHNVNLELDITEDNYGKVHVINKLLMRYKLTSDILVLSDVSALISIDAMQIFAYRMAEKGVAVVTGDYQLYDHGSKGEAHYWNYQRNIRRAESITGSIIGPPGALYAIKASLFEEIPVDTINDDFVFPMLLVSRGYRAVLDERISIIEMEATNEASDFSRRTRIGAGNLQQVLRLRGLFSFQHGLTGFNFFSGKFLRTLMPFNLLALFVFTALLTNSNATIIANTAWFLWLGQCCLYGGSALGLLFDAAPVKQPWASLYYIAVGYMASFYGGIRYIFGLDRGTWIKINTAQATSDFQKKSVVIPKRFSDIVISIVALAMFIPMVPFIALAIKLNSKGPIFYRQLRVGEIRNDYVEVFMLIKFRTMGVECESKSGPVWAQKQDSRVTSVGRFLRKTRIDELPQLINVLLGDMAIVGPRPERPVFCGKLEEKIPYYLERTNGVRPGITGLAQIYQGADTCLEDVQNKLYWDHTYALSLTSFTRWLKADVMIILRTFLTMVTLKGN</sequence>
<evidence type="ECO:0000256" key="2">
    <source>
        <dbReference type="SAM" id="Phobius"/>
    </source>
</evidence>
<feature type="domain" description="Bacterial sugar transferase" evidence="4">
    <location>
        <begin position="419"/>
        <end position="612"/>
    </location>
</feature>
<organism evidence="5 6">
    <name type="scientific">Moritella yayanosii</name>
    <dbReference type="NCBI Taxonomy" id="69539"/>
    <lineage>
        <taxon>Bacteria</taxon>
        <taxon>Pseudomonadati</taxon>
        <taxon>Pseudomonadota</taxon>
        <taxon>Gammaproteobacteria</taxon>
        <taxon>Alteromonadales</taxon>
        <taxon>Moritellaceae</taxon>
        <taxon>Moritella</taxon>
    </lineage>
</organism>
<keyword evidence="6" id="KW-1185">Reference proteome</keyword>
<keyword evidence="2" id="KW-1133">Transmembrane helix</keyword>
<evidence type="ECO:0000259" key="3">
    <source>
        <dbReference type="Pfam" id="PF00535"/>
    </source>
</evidence>
<dbReference type="PANTHER" id="PTHR30576">
    <property type="entry name" value="COLANIC BIOSYNTHESIS UDP-GLUCOSE LIPID CARRIER TRANSFERASE"/>
    <property type="match status" value="1"/>
</dbReference>
<evidence type="ECO:0000313" key="5">
    <source>
        <dbReference type="EMBL" id="SQD77363.1"/>
    </source>
</evidence>
<evidence type="ECO:0000256" key="1">
    <source>
        <dbReference type="ARBA" id="ARBA00006464"/>
    </source>
</evidence>
<dbReference type="Proteomes" id="UP000250163">
    <property type="component" value="Chromosome MORIYA"/>
</dbReference>
<gene>
    <name evidence="5" type="ORF">MORIYA_0885</name>
</gene>
<dbReference type="CDD" id="cd06439">
    <property type="entry name" value="CESA_like_1"/>
    <property type="match status" value="1"/>
</dbReference>
<dbReference type="RefSeq" id="WP_112712946.1">
    <property type="nucleotide sequence ID" value="NZ_LS483250.1"/>
</dbReference>
<dbReference type="PANTHER" id="PTHR30576:SF0">
    <property type="entry name" value="UNDECAPRENYL-PHOSPHATE N-ACETYLGALACTOSAMINYL 1-PHOSPHATE TRANSFERASE-RELATED"/>
    <property type="match status" value="1"/>
</dbReference>
<dbReference type="InterPro" id="IPR003362">
    <property type="entry name" value="Bact_transf"/>
</dbReference>
<dbReference type="EMBL" id="LS483250">
    <property type="protein sequence ID" value="SQD77363.1"/>
    <property type="molecule type" value="Genomic_DNA"/>
</dbReference>